<reference evidence="6" key="1">
    <citation type="submission" date="2025-08" db="UniProtKB">
        <authorList>
            <consortium name="RefSeq"/>
        </authorList>
    </citation>
    <scope>IDENTIFICATION</scope>
    <source>
        <tissue evidence="6">Gonads</tissue>
    </source>
</reference>
<dbReference type="PANTHER" id="PTHR48027">
    <property type="entry name" value="HETEROGENEOUS NUCLEAR RIBONUCLEOPROTEIN 87F-RELATED"/>
    <property type="match status" value="1"/>
</dbReference>
<keyword evidence="5" id="KW-1185">Reference proteome</keyword>
<dbReference type="Pfam" id="PF00076">
    <property type="entry name" value="RRM_1"/>
    <property type="match status" value="2"/>
</dbReference>
<dbReference type="SMART" id="SM00361">
    <property type="entry name" value="RRM_1"/>
    <property type="match status" value="2"/>
</dbReference>
<dbReference type="GO" id="GO:0010629">
    <property type="term" value="P:negative regulation of gene expression"/>
    <property type="evidence" value="ECO:0007669"/>
    <property type="project" value="UniProtKB-ARBA"/>
</dbReference>
<dbReference type="FunCoup" id="A0A6J2XYR3">
    <property type="interactions" value="50"/>
</dbReference>
<dbReference type="GO" id="GO:0005737">
    <property type="term" value="C:cytoplasm"/>
    <property type="evidence" value="ECO:0007669"/>
    <property type="project" value="UniProtKB-ARBA"/>
</dbReference>
<dbReference type="Proteomes" id="UP000504635">
    <property type="component" value="Unplaced"/>
</dbReference>
<dbReference type="InterPro" id="IPR012677">
    <property type="entry name" value="Nucleotide-bd_a/b_plait_sf"/>
</dbReference>
<dbReference type="InParanoid" id="A0A6J2XYR3"/>
<dbReference type="PROSITE" id="PS50102">
    <property type="entry name" value="RRM"/>
    <property type="match status" value="2"/>
</dbReference>
<accession>A0A6J2XYR3</accession>
<proteinExistence type="predicted"/>
<dbReference type="CTD" id="3772180"/>
<organism evidence="5 6">
    <name type="scientific">Sitophilus oryzae</name>
    <name type="common">Rice weevil</name>
    <name type="synonym">Curculio oryzae</name>
    <dbReference type="NCBI Taxonomy" id="7048"/>
    <lineage>
        <taxon>Eukaryota</taxon>
        <taxon>Metazoa</taxon>
        <taxon>Ecdysozoa</taxon>
        <taxon>Arthropoda</taxon>
        <taxon>Hexapoda</taxon>
        <taxon>Insecta</taxon>
        <taxon>Pterygota</taxon>
        <taxon>Neoptera</taxon>
        <taxon>Endopterygota</taxon>
        <taxon>Coleoptera</taxon>
        <taxon>Polyphaga</taxon>
        <taxon>Cucujiformia</taxon>
        <taxon>Curculionidae</taxon>
        <taxon>Dryophthorinae</taxon>
        <taxon>Sitophilus</taxon>
    </lineage>
</organism>
<feature type="domain" description="RRM" evidence="4">
    <location>
        <begin position="48"/>
        <end position="126"/>
    </location>
</feature>
<evidence type="ECO:0000256" key="3">
    <source>
        <dbReference type="PROSITE-ProRule" id="PRU00176"/>
    </source>
</evidence>
<keyword evidence="2 3" id="KW-0694">RNA-binding</keyword>
<dbReference type="PRINTS" id="PR00961">
    <property type="entry name" value="HUDSXLRNA"/>
</dbReference>
<gene>
    <name evidence="6" type="primary">LOC115882591</name>
</gene>
<dbReference type="SMART" id="SM00360">
    <property type="entry name" value="RRM"/>
    <property type="match status" value="2"/>
</dbReference>
<name>A0A6J2XYR3_SITOR</name>
<sequence>MFGTQLGSFPFASNIQESEILHFNDTSGSSMDQNNGAGDSYSGDIDKTKLIVNYIPQFATEEDLVQIFGPIGNIESIKIMRDYKTGYSFGFGFVKYYKEEDATKAIDALNGFNFRNKRLKVSYSRPPGTDMKDSNLYITNLPKDVTEQDVENLFKDYGEIIQKTVLKDKHTGLPRGVAFVRYARGEEAQAAIANLDGKLLDSAMLPLSVRVAEDHGRQKAQYLEAWNPMGGGFGGGRGYPGLRTSIMPFRDLTVPTRPILPNRYTRFPTFSSPNVRNLGAGDTFFQNPFFY</sequence>
<evidence type="ECO:0000259" key="4">
    <source>
        <dbReference type="PROSITE" id="PS50102"/>
    </source>
</evidence>
<dbReference type="SUPFAM" id="SSF54928">
    <property type="entry name" value="RNA-binding domain, RBD"/>
    <property type="match status" value="2"/>
</dbReference>
<dbReference type="GO" id="GO:0009967">
    <property type="term" value="P:positive regulation of signal transduction"/>
    <property type="evidence" value="ECO:0007669"/>
    <property type="project" value="UniProtKB-ARBA"/>
</dbReference>
<dbReference type="GeneID" id="115882591"/>
<dbReference type="KEGG" id="soy:115882591"/>
<dbReference type="Gene3D" id="3.30.70.330">
    <property type="match status" value="2"/>
</dbReference>
<dbReference type="FunFam" id="3.30.70.330:FF:000383">
    <property type="entry name" value="Sex lethal, isoform D"/>
    <property type="match status" value="1"/>
</dbReference>
<dbReference type="InterPro" id="IPR002343">
    <property type="entry name" value="Hud_Sxl_RNA"/>
</dbReference>
<protein>
    <submittedName>
        <fullName evidence="6">Sex-lethal homolog</fullName>
    </submittedName>
</protein>
<dbReference type="AlphaFoldDB" id="A0A6J2XYR3"/>
<evidence type="ECO:0000256" key="2">
    <source>
        <dbReference type="ARBA" id="ARBA00022884"/>
    </source>
</evidence>
<dbReference type="InterPro" id="IPR052462">
    <property type="entry name" value="SLIRP/GR-RBP-like"/>
</dbReference>
<dbReference type="InterPro" id="IPR000504">
    <property type="entry name" value="RRM_dom"/>
</dbReference>
<evidence type="ECO:0000313" key="5">
    <source>
        <dbReference type="Proteomes" id="UP000504635"/>
    </source>
</evidence>
<evidence type="ECO:0000313" key="6">
    <source>
        <dbReference type="RefSeq" id="XP_030756643.1"/>
    </source>
</evidence>
<keyword evidence="1" id="KW-0677">Repeat</keyword>
<dbReference type="RefSeq" id="XP_030756643.1">
    <property type="nucleotide sequence ID" value="XM_030900783.1"/>
</dbReference>
<dbReference type="InterPro" id="IPR003954">
    <property type="entry name" value="RRM_euk-type"/>
</dbReference>
<dbReference type="GO" id="GO:1990904">
    <property type="term" value="C:ribonucleoprotein complex"/>
    <property type="evidence" value="ECO:0007669"/>
    <property type="project" value="InterPro"/>
</dbReference>
<evidence type="ECO:0000256" key="1">
    <source>
        <dbReference type="ARBA" id="ARBA00022737"/>
    </source>
</evidence>
<dbReference type="GO" id="GO:0003729">
    <property type="term" value="F:mRNA binding"/>
    <property type="evidence" value="ECO:0007669"/>
    <property type="project" value="UniProtKB-ARBA"/>
</dbReference>
<dbReference type="OrthoDB" id="266020at2759"/>
<feature type="domain" description="RRM" evidence="4">
    <location>
        <begin position="134"/>
        <end position="214"/>
    </location>
</feature>
<dbReference type="InterPro" id="IPR035979">
    <property type="entry name" value="RBD_domain_sf"/>
</dbReference>